<protein>
    <submittedName>
        <fullName evidence="2">Uncharacterized protein</fullName>
    </submittedName>
</protein>
<dbReference type="EMBL" id="KE504150">
    <property type="protein sequence ID" value="EPT00240.1"/>
    <property type="molecule type" value="Genomic_DNA"/>
</dbReference>
<proteinExistence type="predicted"/>
<evidence type="ECO:0000256" key="1">
    <source>
        <dbReference type="SAM" id="MobiDB-lite"/>
    </source>
</evidence>
<evidence type="ECO:0000313" key="2">
    <source>
        <dbReference type="EMBL" id="EPT00240.1"/>
    </source>
</evidence>
<dbReference type="Proteomes" id="UP000015241">
    <property type="component" value="Unassembled WGS sequence"/>
</dbReference>
<sequence>MSFRANLALASSTSAFAPARTHRFSLAPASKPNTSQGGSKPQTSTSSQNAIKNAAISIAFALSRPLLV</sequence>
<gene>
    <name evidence="2" type="ORF">FOMPIDRAFT_89716</name>
</gene>
<reference evidence="2 3" key="1">
    <citation type="journal article" date="2012" name="Science">
        <title>The Paleozoic origin of enzymatic lignin decomposition reconstructed from 31 fungal genomes.</title>
        <authorList>
            <person name="Floudas D."/>
            <person name="Binder M."/>
            <person name="Riley R."/>
            <person name="Barry K."/>
            <person name="Blanchette R.A."/>
            <person name="Henrissat B."/>
            <person name="Martinez A.T."/>
            <person name="Otillar R."/>
            <person name="Spatafora J.W."/>
            <person name="Yadav J.S."/>
            <person name="Aerts A."/>
            <person name="Benoit I."/>
            <person name="Boyd A."/>
            <person name="Carlson A."/>
            <person name="Copeland A."/>
            <person name="Coutinho P.M."/>
            <person name="de Vries R.P."/>
            <person name="Ferreira P."/>
            <person name="Findley K."/>
            <person name="Foster B."/>
            <person name="Gaskell J."/>
            <person name="Glotzer D."/>
            <person name="Gorecki P."/>
            <person name="Heitman J."/>
            <person name="Hesse C."/>
            <person name="Hori C."/>
            <person name="Igarashi K."/>
            <person name="Jurgens J.A."/>
            <person name="Kallen N."/>
            <person name="Kersten P."/>
            <person name="Kohler A."/>
            <person name="Kuees U."/>
            <person name="Kumar T.K.A."/>
            <person name="Kuo A."/>
            <person name="LaButti K."/>
            <person name="Larrondo L.F."/>
            <person name="Lindquist E."/>
            <person name="Ling A."/>
            <person name="Lombard V."/>
            <person name="Lucas S."/>
            <person name="Lundell T."/>
            <person name="Martin R."/>
            <person name="McLaughlin D.J."/>
            <person name="Morgenstern I."/>
            <person name="Morin E."/>
            <person name="Murat C."/>
            <person name="Nagy L.G."/>
            <person name="Nolan M."/>
            <person name="Ohm R.A."/>
            <person name="Patyshakuliyeva A."/>
            <person name="Rokas A."/>
            <person name="Ruiz-Duenas F.J."/>
            <person name="Sabat G."/>
            <person name="Salamov A."/>
            <person name="Samejima M."/>
            <person name="Schmutz J."/>
            <person name="Slot J.C."/>
            <person name="St John F."/>
            <person name="Stenlid J."/>
            <person name="Sun H."/>
            <person name="Sun S."/>
            <person name="Syed K."/>
            <person name="Tsang A."/>
            <person name="Wiebenga A."/>
            <person name="Young D."/>
            <person name="Pisabarro A."/>
            <person name="Eastwood D.C."/>
            <person name="Martin F."/>
            <person name="Cullen D."/>
            <person name="Grigoriev I.V."/>
            <person name="Hibbett D.S."/>
        </authorList>
    </citation>
    <scope>NUCLEOTIDE SEQUENCE</scope>
    <source>
        <strain evidence="3">FP-58527</strain>
    </source>
</reference>
<dbReference type="HOGENOM" id="CLU_2794001_0_0_1"/>
<dbReference type="InParanoid" id="S8FPN0"/>
<organism evidence="2 3">
    <name type="scientific">Fomitopsis schrenkii</name>
    <name type="common">Brown rot fungus</name>
    <dbReference type="NCBI Taxonomy" id="2126942"/>
    <lineage>
        <taxon>Eukaryota</taxon>
        <taxon>Fungi</taxon>
        <taxon>Dikarya</taxon>
        <taxon>Basidiomycota</taxon>
        <taxon>Agaricomycotina</taxon>
        <taxon>Agaricomycetes</taxon>
        <taxon>Polyporales</taxon>
        <taxon>Fomitopsis</taxon>
    </lineage>
</organism>
<accession>S8FPN0</accession>
<evidence type="ECO:0000313" key="3">
    <source>
        <dbReference type="Proteomes" id="UP000015241"/>
    </source>
</evidence>
<name>S8FPN0_FOMSC</name>
<feature type="compositionally biased region" description="Polar residues" evidence="1">
    <location>
        <begin position="31"/>
        <end position="48"/>
    </location>
</feature>
<dbReference type="AlphaFoldDB" id="S8FPN0"/>
<feature type="region of interest" description="Disordered" evidence="1">
    <location>
        <begin position="25"/>
        <end position="48"/>
    </location>
</feature>
<keyword evidence="3" id="KW-1185">Reference proteome</keyword>